<protein>
    <submittedName>
        <fullName evidence="1">Uncharacterized protein</fullName>
    </submittedName>
</protein>
<evidence type="ECO:0000313" key="2">
    <source>
        <dbReference type="Proteomes" id="UP000199103"/>
    </source>
</evidence>
<dbReference type="RefSeq" id="WP_091531782.1">
    <property type="nucleotide sequence ID" value="NZ_LT629772.1"/>
</dbReference>
<keyword evidence="2" id="KW-1185">Reference proteome</keyword>
<dbReference type="EMBL" id="LT629772">
    <property type="protein sequence ID" value="SDS01716.1"/>
    <property type="molecule type" value="Genomic_DNA"/>
</dbReference>
<sequence>MVEDAPRTSAVDQVRRWQDLGGTWRVLARRHGQVTVSLCRCDAGEEVDRLTTADPDLIAFLGDRDASDD</sequence>
<reference evidence="1 2" key="1">
    <citation type="submission" date="2016-10" db="EMBL/GenBank/DDBJ databases">
        <authorList>
            <person name="de Groot N.N."/>
        </authorList>
    </citation>
    <scope>NUCLEOTIDE SEQUENCE [LARGE SCALE GENOMIC DNA]</scope>
    <source>
        <strain evidence="1 2">DSM 21800</strain>
    </source>
</reference>
<dbReference type="AlphaFoldDB" id="A0A1H1NRW0"/>
<dbReference type="Proteomes" id="UP000199103">
    <property type="component" value="Chromosome I"/>
</dbReference>
<proteinExistence type="predicted"/>
<organism evidence="1 2">
    <name type="scientific">Microlunatus soli</name>
    <dbReference type="NCBI Taxonomy" id="630515"/>
    <lineage>
        <taxon>Bacteria</taxon>
        <taxon>Bacillati</taxon>
        <taxon>Actinomycetota</taxon>
        <taxon>Actinomycetes</taxon>
        <taxon>Propionibacteriales</taxon>
        <taxon>Propionibacteriaceae</taxon>
        <taxon>Microlunatus</taxon>
    </lineage>
</organism>
<evidence type="ECO:0000313" key="1">
    <source>
        <dbReference type="EMBL" id="SDS01716.1"/>
    </source>
</evidence>
<dbReference type="OrthoDB" id="3431291at2"/>
<name>A0A1H1NRW0_9ACTN</name>
<gene>
    <name evidence="1" type="ORF">SAMN04489812_0623</name>
</gene>
<accession>A0A1H1NRW0</accession>